<feature type="transmembrane region" description="Helical" evidence="1">
    <location>
        <begin position="7"/>
        <end position="28"/>
    </location>
</feature>
<keyword evidence="3" id="KW-1185">Reference proteome</keyword>
<feature type="transmembrane region" description="Helical" evidence="1">
    <location>
        <begin position="40"/>
        <end position="58"/>
    </location>
</feature>
<evidence type="ECO:0000256" key="1">
    <source>
        <dbReference type="SAM" id="Phobius"/>
    </source>
</evidence>
<keyword evidence="1" id="KW-1133">Transmembrane helix</keyword>
<evidence type="ECO:0000313" key="3">
    <source>
        <dbReference type="Proteomes" id="UP000317369"/>
    </source>
</evidence>
<sequence length="79" mass="8796">MKISLKWLLWFLIFGVCCTALIVGFALRIVDHGALDGWDLIQLVVFGAVLVVVFVRLLRVTRREFFGAKASDGGQGRSE</sequence>
<dbReference type="Proteomes" id="UP000317369">
    <property type="component" value="Chromosome"/>
</dbReference>
<dbReference type="RefSeq" id="WP_145075922.1">
    <property type="nucleotide sequence ID" value="NZ_CP036425.1"/>
</dbReference>
<evidence type="ECO:0000313" key="2">
    <source>
        <dbReference type="EMBL" id="QDU33193.1"/>
    </source>
</evidence>
<dbReference type="KEGG" id="pcor:KS4_12380"/>
<keyword evidence="1" id="KW-0472">Membrane</keyword>
<name>A0A517YSH3_9BACT</name>
<dbReference type="EMBL" id="CP036425">
    <property type="protein sequence ID" value="QDU33193.1"/>
    <property type="molecule type" value="Genomic_DNA"/>
</dbReference>
<reference evidence="2 3" key="1">
    <citation type="submission" date="2019-02" db="EMBL/GenBank/DDBJ databases">
        <title>Deep-cultivation of Planctomycetes and their phenomic and genomic characterization uncovers novel biology.</title>
        <authorList>
            <person name="Wiegand S."/>
            <person name="Jogler M."/>
            <person name="Boedeker C."/>
            <person name="Pinto D."/>
            <person name="Vollmers J."/>
            <person name="Rivas-Marin E."/>
            <person name="Kohn T."/>
            <person name="Peeters S.H."/>
            <person name="Heuer A."/>
            <person name="Rast P."/>
            <person name="Oberbeckmann S."/>
            <person name="Bunk B."/>
            <person name="Jeske O."/>
            <person name="Meyerdierks A."/>
            <person name="Storesund J.E."/>
            <person name="Kallscheuer N."/>
            <person name="Luecker S."/>
            <person name="Lage O.M."/>
            <person name="Pohl T."/>
            <person name="Merkel B.J."/>
            <person name="Hornburger P."/>
            <person name="Mueller R.-W."/>
            <person name="Bruemmer F."/>
            <person name="Labrenz M."/>
            <person name="Spormann A.M."/>
            <person name="Op den Camp H."/>
            <person name="Overmann J."/>
            <person name="Amann R."/>
            <person name="Jetten M.S.M."/>
            <person name="Mascher T."/>
            <person name="Medema M.H."/>
            <person name="Devos D.P."/>
            <person name="Kaster A.-K."/>
            <person name="Ovreas L."/>
            <person name="Rohde M."/>
            <person name="Galperin M.Y."/>
            <person name="Jogler C."/>
        </authorList>
    </citation>
    <scope>NUCLEOTIDE SEQUENCE [LARGE SCALE GENOMIC DNA]</scope>
    <source>
        <strain evidence="2 3">KS4</strain>
    </source>
</reference>
<keyword evidence="1" id="KW-0812">Transmembrane</keyword>
<accession>A0A517YSH3</accession>
<protein>
    <submittedName>
        <fullName evidence="2">Uncharacterized protein</fullName>
    </submittedName>
</protein>
<proteinExistence type="predicted"/>
<gene>
    <name evidence="2" type="ORF">KS4_12380</name>
</gene>
<organism evidence="2 3">
    <name type="scientific">Poriferisphaera corsica</name>
    <dbReference type="NCBI Taxonomy" id="2528020"/>
    <lineage>
        <taxon>Bacteria</taxon>
        <taxon>Pseudomonadati</taxon>
        <taxon>Planctomycetota</taxon>
        <taxon>Phycisphaerae</taxon>
        <taxon>Phycisphaerales</taxon>
        <taxon>Phycisphaeraceae</taxon>
        <taxon>Poriferisphaera</taxon>
    </lineage>
</organism>
<dbReference type="AlphaFoldDB" id="A0A517YSH3"/>